<dbReference type="AlphaFoldDB" id="A0A7V4U0X5"/>
<dbReference type="EMBL" id="DRQG01000086">
    <property type="protein sequence ID" value="HGY55868.1"/>
    <property type="molecule type" value="Genomic_DNA"/>
</dbReference>
<dbReference type="PANTHER" id="PTHR37460:SF1">
    <property type="entry name" value="ENDONUCLEASE III"/>
    <property type="match status" value="1"/>
</dbReference>
<dbReference type="SMART" id="SM00465">
    <property type="entry name" value="GIYc"/>
    <property type="match status" value="1"/>
</dbReference>
<reference evidence="2" key="1">
    <citation type="journal article" date="2020" name="mSystems">
        <title>Genome- and Community-Level Interaction Insights into Carbon Utilization and Element Cycling Functions of Hydrothermarchaeota in Hydrothermal Sediment.</title>
        <authorList>
            <person name="Zhou Z."/>
            <person name="Liu Y."/>
            <person name="Xu W."/>
            <person name="Pan J."/>
            <person name="Luo Z.H."/>
            <person name="Li M."/>
        </authorList>
    </citation>
    <scope>NUCLEOTIDE SEQUENCE [LARGE SCALE GENOMIC DNA]</scope>
    <source>
        <strain evidence="2">HyVt-577</strain>
    </source>
</reference>
<feature type="domain" description="GIY-YIG" evidence="1">
    <location>
        <begin position="22"/>
        <end position="117"/>
    </location>
</feature>
<evidence type="ECO:0000259" key="1">
    <source>
        <dbReference type="SMART" id="SM00465"/>
    </source>
</evidence>
<sequence>MTKTPQSYQLFIQIKENIALQIGKLGYFEFPAGDYVYTGSARRNIEARIRRHLSKNKKLHWHIDYLLQHPAVKILSTQTSELAECVLNKQIEGSIVVEGFGASDCRQWCGSHLKKLKQA</sequence>
<dbReference type="PANTHER" id="PTHR37460">
    <property type="entry name" value="ENDONUCLEASE III"/>
    <property type="match status" value="1"/>
</dbReference>
<dbReference type="CDD" id="cd10441">
    <property type="entry name" value="GIY-YIG_COG1833"/>
    <property type="match status" value="1"/>
</dbReference>
<protein>
    <submittedName>
        <fullName evidence="2">GIY-YIG nuclease family protein</fullName>
    </submittedName>
</protein>
<gene>
    <name evidence="2" type="ORF">ENK44_09210</name>
</gene>
<comment type="caution">
    <text evidence="2">The sequence shown here is derived from an EMBL/GenBank/DDBJ whole genome shotgun (WGS) entry which is preliminary data.</text>
</comment>
<dbReference type="InterPro" id="IPR002837">
    <property type="entry name" value="DUF123"/>
</dbReference>
<dbReference type="Proteomes" id="UP000885779">
    <property type="component" value="Unassembled WGS sequence"/>
</dbReference>
<evidence type="ECO:0000313" key="2">
    <source>
        <dbReference type="EMBL" id="HGY55868.1"/>
    </source>
</evidence>
<accession>A0A7V4U0X5</accession>
<organism evidence="2">
    <name type="scientific">Caldithrix abyssi</name>
    <dbReference type="NCBI Taxonomy" id="187145"/>
    <lineage>
        <taxon>Bacteria</taxon>
        <taxon>Pseudomonadati</taxon>
        <taxon>Calditrichota</taxon>
        <taxon>Calditrichia</taxon>
        <taxon>Calditrichales</taxon>
        <taxon>Calditrichaceae</taxon>
        <taxon>Caldithrix</taxon>
    </lineage>
</organism>
<name>A0A7V4U0X5_CALAY</name>
<proteinExistence type="predicted"/>
<dbReference type="Pfam" id="PF01986">
    <property type="entry name" value="DUF123"/>
    <property type="match status" value="1"/>
</dbReference>
<dbReference type="InterPro" id="IPR000305">
    <property type="entry name" value="GIY-YIG_endonuc"/>
</dbReference>